<evidence type="ECO:0000256" key="4">
    <source>
        <dbReference type="ARBA" id="ARBA00023163"/>
    </source>
</evidence>
<dbReference type="PANTHER" id="PTHR43133">
    <property type="entry name" value="RNA POLYMERASE ECF-TYPE SIGMA FACTO"/>
    <property type="match status" value="1"/>
</dbReference>
<dbReference type="InterPro" id="IPR007627">
    <property type="entry name" value="RNA_pol_sigma70_r2"/>
</dbReference>
<evidence type="ECO:0000256" key="3">
    <source>
        <dbReference type="ARBA" id="ARBA00023082"/>
    </source>
</evidence>
<dbReference type="EMBL" id="JBHRTA010000038">
    <property type="protein sequence ID" value="MFC3198864.1"/>
    <property type="molecule type" value="Genomic_DNA"/>
</dbReference>
<dbReference type="InterPro" id="IPR036388">
    <property type="entry name" value="WH-like_DNA-bd_sf"/>
</dbReference>
<evidence type="ECO:0000313" key="8">
    <source>
        <dbReference type="Proteomes" id="UP001595526"/>
    </source>
</evidence>
<protein>
    <submittedName>
        <fullName evidence="7">Sigma-70 family RNA polymerase sigma factor</fullName>
    </submittedName>
</protein>
<proteinExistence type="inferred from homology"/>
<dbReference type="InterPro" id="IPR013325">
    <property type="entry name" value="RNA_pol_sigma_r2"/>
</dbReference>
<dbReference type="SUPFAM" id="SSF88659">
    <property type="entry name" value="Sigma3 and sigma4 domains of RNA polymerase sigma factors"/>
    <property type="match status" value="1"/>
</dbReference>
<dbReference type="PANTHER" id="PTHR43133:SF46">
    <property type="entry name" value="RNA POLYMERASE SIGMA-70 FACTOR ECF SUBFAMILY"/>
    <property type="match status" value="1"/>
</dbReference>
<dbReference type="InterPro" id="IPR013324">
    <property type="entry name" value="RNA_pol_sigma_r3/r4-like"/>
</dbReference>
<dbReference type="InterPro" id="IPR039425">
    <property type="entry name" value="RNA_pol_sigma-70-like"/>
</dbReference>
<dbReference type="SUPFAM" id="SSF88946">
    <property type="entry name" value="Sigma2 domain of RNA polymerase sigma factors"/>
    <property type="match status" value="1"/>
</dbReference>
<dbReference type="Pfam" id="PF04542">
    <property type="entry name" value="Sigma70_r2"/>
    <property type="match status" value="1"/>
</dbReference>
<reference evidence="8" key="1">
    <citation type="journal article" date="2019" name="Int. J. Syst. Evol. Microbiol.">
        <title>The Global Catalogue of Microorganisms (GCM) 10K type strain sequencing project: providing services to taxonomists for standard genome sequencing and annotation.</title>
        <authorList>
            <consortium name="The Broad Institute Genomics Platform"/>
            <consortium name="The Broad Institute Genome Sequencing Center for Infectious Disease"/>
            <person name="Wu L."/>
            <person name="Ma J."/>
        </authorList>
    </citation>
    <scope>NUCLEOTIDE SEQUENCE [LARGE SCALE GENOMIC DNA]</scope>
    <source>
        <strain evidence="8">KCTC 52416</strain>
    </source>
</reference>
<sequence>MALHRIHNEAEILGGVAKGDEKAFAELFYAYYNQLGEFIFSLTHDTDAAAEIVQEVFAKVWINRESFPLIKSFDAYLFILCRNHTLNYLRRLAAERKKYAAYLREADTVEEATEITVRQDAHELVERAVQLLPPQQKEVFILRQKGLKNPEISRQMNLSVESVKKYQHLAMKFVSEFVRAKVAVSIALSLLLLK</sequence>
<comment type="caution">
    <text evidence="7">The sequence shown here is derived from an EMBL/GenBank/DDBJ whole genome shotgun (WGS) entry which is preliminary data.</text>
</comment>
<evidence type="ECO:0000256" key="1">
    <source>
        <dbReference type="ARBA" id="ARBA00010641"/>
    </source>
</evidence>
<dbReference type="Proteomes" id="UP001595526">
    <property type="component" value="Unassembled WGS sequence"/>
</dbReference>
<evidence type="ECO:0000313" key="7">
    <source>
        <dbReference type="EMBL" id="MFC3198864.1"/>
    </source>
</evidence>
<organism evidence="7 8">
    <name type="scientific">Parapedobacter deserti</name>
    <dbReference type="NCBI Taxonomy" id="1912957"/>
    <lineage>
        <taxon>Bacteria</taxon>
        <taxon>Pseudomonadati</taxon>
        <taxon>Bacteroidota</taxon>
        <taxon>Sphingobacteriia</taxon>
        <taxon>Sphingobacteriales</taxon>
        <taxon>Sphingobacteriaceae</taxon>
        <taxon>Parapedobacter</taxon>
    </lineage>
</organism>
<gene>
    <name evidence="7" type="ORF">ACFOET_14675</name>
</gene>
<name>A0ABV7JLM6_9SPHI</name>
<comment type="similarity">
    <text evidence="1">Belongs to the sigma-70 factor family. ECF subfamily.</text>
</comment>
<keyword evidence="3" id="KW-0731">Sigma factor</keyword>
<dbReference type="Gene3D" id="1.10.10.10">
    <property type="entry name" value="Winged helix-like DNA-binding domain superfamily/Winged helix DNA-binding domain"/>
    <property type="match status" value="1"/>
</dbReference>
<keyword evidence="4" id="KW-0804">Transcription</keyword>
<evidence type="ECO:0000259" key="5">
    <source>
        <dbReference type="Pfam" id="PF04542"/>
    </source>
</evidence>
<keyword evidence="8" id="KW-1185">Reference proteome</keyword>
<evidence type="ECO:0000256" key="2">
    <source>
        <dbReference type="ARBA" id="ARBA00023015"/>
    </source>
</evidence>
<dbReference type="Pfam" id="PF08281">
    <property type="entry name" value="Sigma70_r4_2"/>
    <property type="match status" value="1"/>
</dbReference>
<dbReference type="RefSeq" id="WP_379023931.1">
    <property type="nucleotide sequence ID" value="NZ_JBHRTA010000038.1"/>
</dbReference>
<accession>A0ABV7JLM6</accession>
<dbReference type="InterPro" id="IPR013249">
    <property type="entry name" value="RNA_pol_sigma70_r4_t2"/>
</dbReference>
<dbReference type="Gene3D" id="1.10.1740.10">
    <property type="match status" value="1"/>
</dbReference>
<dbReference type="NCBIfam" id="TIGR02937">
    <property type="entry name" value="sigma70-ECF"/>
    <property type="match status" value="1"/>
</dbReference>
<dbReference type="InterPro" id="IPR014284">
    <property type="entry name" value="RNA_pol_sigma-70_dom"/>
</dbReference>
<feature type="domain" description="RNA polymerase sigma factor 70 region 4 type 2" evidence="6">
    <location>
        <begin position="123"/>
        <end position="173"/>
    </location>
</feature>
<feature type="domain" description="RNA polymerase sigma-70 region 2" evidence="5">
    <location>
        <begin position="28"/>
        <end position="93"/>
    </location>
</feature>
<evidence type="ECO:0000259" key="6">
    <source>
        <dbReference type="Pfam" id="PF08281"/>
    </source>
</evidence>
<keyword evidence="2" id="KW-0805">Transcription regulation</keyword>